<name>A0ABN2YLI6_9MICC</name>
<feature type="transmembrane region" description="Helical" evidence="1">
    <location>
        <begin position="59"/>
        <end position="78"/>
    </location>
</feature>
<organism evidence="2 3">
    <name type="scientific">Arthrobacter humicola</name>
    <dbReference type="NCBI Taxonomy" id="409291"/>
    <lineage>
        <taxon>Bacteria</taxon>
        <taxon>Bacillati</taxon>
        <taxon>Actinomycetota</taxon>
        <taxon>Actinomycetes</taxon>
        <taxon>Micrococcales</taxon>
        <taxon>Micrococcaceae</taxon>
        <taxon>Arthrobacter</taxon>
    </lineage>
</organism>
<reference evidence="2 3" key="1">
    <citation type="journal article" date="2019" name="Int. J. Syst. Evol. Microbiol.">
        <title>The Global Catalogue of Microorganisms (GCM) 10K type strain sequencing project: providing services to taxonomists for standard genome sequencing and annotation.</title>
        <authorList>
            <consortium name="The Broad Institute Genomics Platform"/>
            <consortium name="The Broad Institute Genome Sequencing Center for Infectious Disease"/>
            <person name="Wu L."/>
            <person name="Ma J."/>
        </authorList>
    </citation>
    <scope>NUCLEOTIDE SEQUENCE [LARGE SCALE GENOMIC DNA]</scope>
    <source>
        <strain evidence="2 3">JCM 15921</strain>
    </source>
</reference>
<evidence type="ECO:0000256" key="1">
    <source>
        <dbReference type="SAM" id="Phobius"/>
    </source>
</evidence>
<protein>
    <recommendedName>
        <fullName evidence="4">N-acetyl-1-D-myo-inositol-2-amino-2-deoxy-alpha-D-glucopyranoside deacetylase</fullName>
    </recommendedName>
</protein>
<feature type="transmembrane region" description="Helical" evidence="1">
    <location>
        <begin position="34"/>
        <end position="52"/>
    </location>
</feature>
<keyword evidence="1" id="KW-0472">Membrane</keyword>
<dbReference type="EMBL" id="BAAAQB010000012">
    <property type="protein sequence ID" value="GAA2129318.1"/>
    <property type="molecule type" value="Genomic_DNA"/>
</dbReference>
<feature type="transmembrane region" description="Helical" evidence="1">
    <location>
        <begin position="90"/>
        <end position="110"/>
    </location>
</feature>
<keyword evidence="3" id="KW-1185">Reference proteome</keyword>
<accession>A0ABN2YLI6</accession>
<evidence type="ECO:0000313" key="3">
    <source>
        <dbReference type="Proteomes" id="UP001500102"/>
    </source>
</evidence>
<keyword evidence="1" id="KW-1133">Transmembrane helix</keyword>
<proteinExistence type="predicted"/>
<keyword evidence="1" id="KW-0812">Transmembrane</keyword>
<comment type="caution">
    <text evidence="2">The sequence shown here is derived from an EMBL/GenBank/DDBJ whole genome shotgun (WGS) entry which is preliminary data.</text>
</comment>
<sequence>MAGGIAAAVPAALFVALAGTALHRHDLLLGGLQVPWGAAAALLLLGSAEVWLGAAFRSIIPIAVCGLLCYALTGWWSTLETGKRLVIGDTAGNIWIFGIAGITVAMLAWCRRYRLPTG</sequence>
<gene>
    <name evidence="2" type="ORF">GCM10009825_09430</name>
</gene>
<evidence type="ECO:0000313" key="2">
    <source>
        <dbReference type="EMBL" id="GAA2129318.1"/>
    </source>
</evidence>
<dbReference type="Proteomes" id="UP001500102">
    <property type="component" value="Unassembled WGS sequence"/>
</dbReference>
<evidence type="ECO:0008006" key="4">
    <source>
        <dbReference type="Google" id="ProtNLM"/>
    </source>
</evidence>